<evidence type="ECO:0000259" key="15">
    <source>
        <dbReference type="Pfam" id="PF22776"/>
    </source>
</evidence>
<dbReference type="InterPro" id="IPR053951">
    <property type="entry name" value="K_trans_N"/>
</dbReference>
<protein>
    <recommendedName>
        <fullName evidence="13">Probable potassium transport system protein Kup</fullName>
    </recommendedName>
</protein>
<dbReference type="InterPro" id="IPR053952">
    <property type="entry name" value="K_trans_C"/>
</dbReference>
<evidence type="ECO:0000313" key="17">
    <source>
        <dbReference type="Proteomes" id="UP001597371"/>
    </source>
</evidence>
<dbReference type="Pfam" id="PF22776">
    <property type="entry name" value="K_trans_C"/>
    <property type="match status" value="1"/>
</dbReference>
<feature type="transmembrane region" description="Helical" evidence="13">
    <location>
        <begin position="348"/>
        <end position="369"/>
    </location>
</feature>
<name>A0ABW5CQ62_9HYPH</name>
<keyword evidence="5" id="KW-0997">Cell inner membrane</keyword>
<keyword evidence="10 13" id="KW-1133">Transmembrane helix</keyword>
<feature type="transmembrane region" description="Helical" evidence="13">
    <location>
        <begin position="146"/>
        <end position="167"/>
    </location>
</feature>
<sequence length="633" mass="66727">MSVDPVIAPGAGGVAPRPAAAFAPLVVGCIGVVYGDIGTSPLYALREALLHAGEDGLEPEEVVGIVSLLLWTLTLTVSVKYVSLVLKADNNGEGGVLSLMALAQRFCGRTGALLFIGILAASLFYGDAIITPAISVLSAMEGLRLVSPQLAGAALPLTLAILTGLFAAQTFGTARIARLFGPVTILWFLVLGGLGLAHIGDEPAILAAINPLAALGFVADHGLTALAILGTVFLAVTGAEALYADLGHFGRAPIRFAWGTLVFPALALNYLGQGALILSDPGAVENPFFLLAPSWALAPLVILATLATVIAAQAVITGAFSLTHQAIQLGLLPRMEVRHTSDEHAGQIYIPRVNFLIYLGVVGLVLFFGSSGELAGAYGIAVAGNMMATSILAVIVFRQAWGWAVPRIVLVMAPIVALETLFLGANLTKIADGGYVPVGLAVVLLVVMGTFVRGTRLVADKAQRDAVPMDRLAAMLERSPPATARGMAVFMTADPQVAPSSLLHNLKHNGVLHERNLILTVRTADRPRVGEGERLRIEPINARFSLVTVTFGYMEEPNVPAALALARRKGLAFEIMSTSFFLSRRSLRALPGRGMPNWQDRLYIALNGQVADATQFYRLPTNRVVEMGQQLAI</sequence>
<keyword evidence="7 13" id="KW-0812">Transmembrane</keyword>
<evidence type="ECO:0000256" key="9">
    <source>
        <dbReference type="ARBA" id="ARBA00022958"/>
    </source>
</evidence>
<dbReference type="PANTHER" id="PTHR30540">
    <property type="entry name" value="OSMOTIC STRESS POTASSIUM TRANSPORTER"/>
    <property type="match status" value="1"/>
</dbReference>
<feature type="transmembrane region" description="Helical" evidence="13">
    <location>
        <begin position="106"/>
        <end position="126"/>
    </location>
</feature>
<evidence type="ECO:0000256" key="5">
    <source>
        <dbReference type="ARBA" id="ARBA00022519"/>
    </source>
</evidence>
<dbReference type="Pfam" id="PF02705">
    <property type="entry name" value="K_trans"/>
    <property type="match status" value="1"/>
</dbReference>
<proteinExistence type="inferred from homology"/>
<gene>
    <name evidence="13" type="primary">kup</name>
    <name evidence="16" type="ORF">ACFSKQ_14900</name>
</gene>
<dbReference type="HAMAP" id="MF_01522">
    <property type="entry name" value="Kup"/>
    <property type="match status" value="1"/>
</dbReference>
<evidence type="ECO:0000256" key="7">
    <source>
        <dbReference type="ARBA" id="ARBA00022692"/>
    </source>
</evidence>
<organism evidence="16 17">
    <name type="scientific">Aureimonas populi</name>
    <dbReference type="NCBI Taxonomy" id="1701758"/>
    <lineage>
        <taxon>Bacteria</taxon>
        <taxon>Pseudomonadati</taxon>
        <taxon>Pseudomonadota</taxon>
        <taxon>Alphaproteobacteria</taxon>
        <taxon>Hyphomicrobiales</taxon>
        <taxon>Aurantimonadaceae</taxon>
        <taxon>Aureimonas</taxon>
    </lineage>
</organism>
<evidence type="ECO:0000256" key="13">
    <source>
        <dbReference type="HAMAP-Rule" id="MF_01522"/>
    </source>
</evidence>
<evidence type="ECO:0000256" key="2">
    <source>
        <dbReference type="ARBA" id="ARBA00007019"/>
    </source>
</evidence>
<dbReference type="EMBL" id="JBHUIJ010000022">
    <property type="protein sequence ID" value="MFD2238741.1"/>
    <property type="molecule type" value="Genomic_DNA"/>
</dbReference>
<keyword evidence="8 13" id="KW-0769">Symport</keyword>
<comment type="similarity">
    <text evidence="2 13">Belongs to the HAK/KUP transporter (TC 2.A.72) family.</text>
</comment>
<evidence type="ECO:0000256" key="11">
    <source>
        <dbReference type="ARBA" id="ARBA00023065"/>
    </source>
</evidence>
<evidence type="ECO:0000256" key="3">
    <source>
        <dbReference type="ARBA" id="ARBA00022448"/>
    </source>
</evidence>
<feature type="transmembrane region" description="Helical" evidence="13">
    <location>
        <begin position="62"/>
        <end position="86"/>
    </location>
</feature>
<feature type="transmembrane region" description="Helical" evidence="13">
    <location>
        <begin position="434"/>
        <end position="452"/>
    </location>
</feature>
<keyword evidence="3 13" id="KW-0813">Transport</keyword>
<comment type="subcellular location">
    <subcellularLocation>
        <location evidence="13">Cell membrane</location>
        <topology evidence="13">Multi-pass membrane protein</topology>
    </subcellularLocation>
    <subcellularLocation>
        <location evidence="1">Membrane</location>
        <topology evidence="1">Multi-pass membrane protein</topology>
    </subcellularLocation>
</comment>
<feature type="transmembrane region" description="Helical" evidence="13">
    <location>
        <begin position="298"/>
        <end position="327"/>
    </location>
</feature>
<feature type="transmembrane region" description="Helical" evidence="13">
    <location>
        <begin position="409"/>
        <end position="428"/>
    </location>
</feature>
<accession>A0ABW5CQ62</accession>
<feature type="domain" description="K+ potassium transporter C-terminal" evidence="15">
    <location>
        <begin position="486"/>
        <end position="633"/>
    </location>
</feature>
<keyword evidence="6 13" id="KW-0633">Potassium transport</keyword>
<evidence type="ECO:0000256" key="12">
    <source>
        <dbReference type="ARBA" id="ARBA00023136"/>
    </source>
</evidence>
<evidence type="ECO:0000256" key="8">
    <source>
        <dbReference type="ARBA" id="ARBA00022847"/>
    </source>
</evidence>
<evidence type="ECO:0000256" key="1">
    <source>
        <dbReference type="ARBA" id="ARBA00004141"/>
    </source>
</evidence>
<dbReference type="InterPro" id="IPR023051">
    <property type="entry name" value="Kup"/>
</dbReference>
<evidence type="ECO:0000256" key="6">
    <source>
        <dbReference type="ARBA" id="ARBA00022538"/>
    </source>
</evidence>
<dbReference type="PANTHER" id="PTHR30540:SF79">
    <property type="entry name" value="LOW AFFINITY POTASSIUM TRANSPORT SYSTEM PROTEIN KUP"/>
    <property type="match status" value="1"/>
</dbReference>
<feature type="transmembrane region" description="Helical" evidence="13">
    <location>
        <begin position="179"/>
        <end position="200"/>
    </location>
</feature>
<keyword evidence="4 13" id="KW-1003">Cell membrane</keyword>
<feature type="transmembrane region" description="Helical" evidence="13">
    <location>
        <begin position="375"/>
        <end position="397"/>
    </location>
</feature>
<feature type="transmembrane region" description="Helical" evidence="13">
    <location>
        <begin position="256"/>
        <end position="278"/>
    </location>
</feature>
<keyword evidence="9 13" id="KW-0630">Potassium</keyword>
<dbReference type="RefSeq" id="WP_209737209.1">
    <property type="nucleotide sequence ID" value="NZ_CP072611.1"/>
</dbReference>
<dbReference type="Proteomes" id="UP001597371">
    <property type="component" value="Unassembled WGS sequence"/>
</dbReference>
<keyword evidence="17" id="KW-1185">Reference proteome</keyword>
<reference evidence="17" key="1">
    <citation type="journal article" date="2019" name="Int. J. Syst. Evol. Microbiol.">
        <title>The Global Catalogue of Microorganisms (GCM) 10K type strain sequencing project: providing services to taxonomists for standard genome sequencing and annotation.</title>
        <authorList>
            <consortium name="The Broad Institute Genomics Platform"/>
            <consortium name="The Broad Institute Genome Sequencing Center for Infectious Disease"/>
            <person name="Wu L."/>
            <person name="Ma J."/>
        </authorList>
    </citation>
    <scope>NUCLEOTIDE SEQUENCE [LARGE SCALE GENOMIC DNA]</scope>
    <source>
        <strain evidence="17">ZS-35-S2</strain>
    </source>
</reference>
<evidence type="ECO:0000313" key="16">
    <source>
        <dbReference type="EMBL" id="MFD2238741.1"/>
    </source>
</evidence>
<feature type="transmembrane region" description="Helical" evidence="13">
    <location>
        <begin position="212"/>
        <end position="236"/>
    </location>
</feature>
<evidence type="ECO:0000256" key="4">
    <source>
        <dbReference type="ARBA" id="ARBA00022475"/>
    </source>
</evidence>
<evidence type="ECO:0000256" key="10">
    <source>
        <dbReference type="ARBA" id="ARBA00022989"/>
    </source>
</evidence>
<feature type="domain" description="K+ potassium transporter integral membrane" evidence="14">
    <location>
        <begin position="26"/>
        <end position="473"/>
    </location>
</feature>
<comment type="caution">
    <text evidence="16">The sequence shown here is derived from an EMBL/GenBank/DDBJ whole genome shotgun (WGS) entry which is preliminary data.</text>
</comment>
<keyword evidence="11 13" id="KW-0406">Ion transport</keyword>
<dbReference type="InterPro" id="IPR003855">
    <property type="entry name" value="K+_transporter"/>
</dbReference>
<comment type="catalytic activity">
    <reaction evidence="13">
        <text>K(+)(in) + H(+)(in) = K(+)(out) + H(+)(out)</text>
        <dbReference type="Rhea" id="RHEA:28490"/>
        <dbReference type="ChEBI" id="CHEBI:15378"/>
        <dbReference type="ChEBI" id="CHEBI:29103"/>
    </reaction>
</comment>
<evidence type="ECO:0000259" key="14">
    <source>
        <dbReference type="Pfam" id="PF02705"/>
    </source>
</evidence>
<keyword evidence="12 13" id="KW-0472">Membrane</keyword>
<comment type="function">
    <text evidence="13">Transport of potassium into the cell. Likely operates as a K(+):H(+) symporter.</text>
</comment>